<evidence type="ECO:0000313" key="2">
    <source>
        <dbReference type="Proteomes" id="UP000321570"/>
    </source>
</evidence>
<accession>A0A564XXJ9</accession>
<dbReference type="AlphaFoldDB" id="A0A564XXJ9"/>
<reference evidence="1 2" key="1">
    <citation type="submission" date="2019-07" db="EMBL/GenBank/DDBJ databases">
        <authorList>
            <person name="Jastrzebski P J."/>
            <person name="Paukszto L."/>
            <person name="Jastrzebski P J."/>
        </authorList>
    </citation>
    <scope>NUCLEOTIDE SEQUENCE [LARGE SCALE GENOMIC DNA]</scope>
    <source>
        <strain evidence="1 2">WMS-il1</strain>
    </source>
</reference>
<dbReference type="EMBL" id="CABIJS010000022">
    <property type="protein sequence ID" value="VUZ39732.1"/>
    <property type="molecule type" value="Genomic_DNA"/>
</dbReference>
<gene>
    <name evidence="1" type="ORF">WMSIL1_LOCUS930</name>
</gene>
<dbReference type="Proteomes" id="UP000321570">
    <property type="component" value="Unassembled WGS sequence"/>
</dbReference>
<keyword evidence="2" id="KW-1185">Reference proteome</keyword>
<protein>
    <submittedName>
        <fullName evidence="1">Uncharacterized protein</fullName>
    </submittedName>
</protein>
<evidence type="ECO:0000313" key="1">
    <source>
        <dbReference type="EMBL" id="VUZ39732.1"/>
    </source>
</evidence>
<name>A0A564XXJ9_HYMDI</name>
<organism evidence="1 2">
    <name type="scientific">Hymenolepis diminuta</name>
    <name type="common">Rat tapeworm</name>
    <dbReference type="NCBI Taxonomy" id="6216"/>
    <lineage>
        <taxon>Eukaryota</taxon>
        <taxon>Metazoa</taxon>
        <taxon>Spiralia</taxon>
        <taxon>Lophotrochozoa</taxon>
        <taxon>Platyhelminthes</taxon>
        <taxon>Cestoda</taxon>
        <taxon>Eucestoda</taxon>
        <taxon>Cyclophyllidea</taxon>
        <taxon>Hymenolepididae</taxon>
        <taxon>Hymenolepis</taxon>
    </lineage>
</organism>
<proteinExistence type="predicted"/>
<sequence length="78" mass="8854">MLSRGLIQVIQIKLSLFSTQEKRASTSYRLLRFLFISSLFQRAPLSISPSVTRFKLVVTSLNTFLVYSTLGVLLHNCC</sequence>